<dbReference type="EMBL" id="LSRQ01000122">
    <property type="protein sequence ID" value="OAY85138.1"/>
    <property type="molecule type" value="Genomic_DNA"/>
</dbReference>
<evidence type="ECO:0000259" key="8">
    <source>
        <dbReference type="PROSITE" id="PS51462"/>
    </source>
</evidence>
<dbReference type="Pfam" id="PF00293">
    <property type="entry name" value="NUDIX"/>
    <property type="match status" value="1"/>
</dbReference>
<evidence type="ECO:0000256" key="6">
    <source>
        <dbReference type="ARBA" id="ARBA00023211"/>
    </source>
</evidence>
<evidence type="ECO:0000313" key="9">
    <source>
        <dbReference type="EMBL" id="OAY85138.1"/>
    </source>
</evidence>
<dbReference type="RefSeq" id="XP_020098231.1">
    <property type="nucleotide sequence ID" value="XM_020242642.1"/>
</dbReference>
<evidence type="ECO:0000256" key="7">
    <source>
        <dbReference type="SAM" id="MobiDB-lite"/>
    </source>
</evidence>
<evidence type="ECO:0000313" key="12">
    <source>
        <dbReference type="RefSeq" id="XP_020098231.1"/>
    </source>
</evidence>
<keyword evidence="5" id="KW-0460">Magnesium</keyword>
<dbReference type="GO" id="GO:0015938">
    <property type="term" value="P:coenzyme A catabolic process"/>
    <property type="evidence" value="ECO:0007669"/>
    <property type="project" value="TreeGrafter"/>
</dbReference>
<dbReference type="GO" id="GO:0010945">
    <property type="term" value="F:coenzyme A diphosphatase activity"/>
    <property type="evidence" value="ECO:0007669"/>
    <property type="project" value="InterPro"/>
</dbReference>
<organism evidence="9 10">
    <name type="scientific">Ananas comosus</name>
    <name type="common">Pineapple</name>
    <name type="synonym">Ananas ananas</name>
    <dbReference type="NCBI Taxonomy" id="4615"/>
    <lineage>
        <taxon>Eukaryota</taxon>
        <taxon>Viridiplantae</taxon>
        <taxon>Streptophyta</taxon>
        <taxon>Embryophyta</taxon>
        <taxon>Tracheophyta</taxon>
        <taxon>Spermatophyta</taxon>
        <taxon>Magnoliopsida</taxon>
        <taxon>Liliopsida</taxon>
        <taxon>Poales</taxon>
        <taxon>Bromeliaceae</taxon>
        <taxon>Bromelioideae</taxon>
        <taxon>Ananas</taxon>
    </lineage>
</organism>
<dbReference type="PROSITE" id="PS51462">
    <property type="entry name" value="NUDIX"/>
    <property type="match status" value="1"/>
</dbReference>
<feature type="region of interest" description="Disordered" evidence="7">
    <location>
        <begin position="93"/>
        <end position="116"/>
    </location>
</feature>
<proteinExistence type="predicted"/>
<dbReference type="GO" id="GO:0046872">
    <property type="term" value="F:metal ion binding"/>
    <property type="evidence" value="ECO:0007669"/>
    <property type="project" value="UniProtKB-KW"/>
</dbReference>
<dbReference type="OrthoDB" id="206213at2759"/>
<dbReference type="Proteomes" id="UP000515123">
    <property type="component" value="Linkage group 1"/>
</dbReference>
<keyword evidence="3" id="KW-0479">Metal-binding</keyword>
<comment type="cofactor">
    <cofactor evidence="2">
        <name>Mg(2+)</name>
        <dbReference type="ChEBI" id="CHEBI:18420"/>
    </cofactor>
</comment>
<accession>A0A199W7F2</accession>
<dbReference type="AlphaFoldDB" id="A0A199W7F2"/>
<dbReference type="PANTHER" id="PTHR12992">
    <property type="entry name" value="NUDIX HYDROLASE"/>
    <property type="match status" value="1"/>
</dbReference>
<evidence type="ECO:0000256" key="5">
    <source>
        <dbReference type="ARBA" id="ARBA00022842"/>
    </source>
</evidence>
<dbReference type="Gene3D" id="3.90.79.10">
    <property type="entry name" value="Nucleoside Triphosphate Pyrophosphohydrolase"/>
    <property type="match status" value="1"/>
</dbReference>
<reference evidence="9 10" key="1">
    <citation type="journal article" date="2016" name="DNA Res.">
        <title>The draft genome of MD-2 pineapple using hybrid error correction of long reads.</title>
        <authorList>
            <person name="Redwan R.M."/>
            <person name="Saidin A."/>
            <person name="Kumar S.V."/>
        </authorList>
    </citation>
    <scope>NUCLEOTIDE SEQUENCE [LARGE SCALE GENOMIC DNA]</scope>
    <source>
        <strain evidence="10">cv. MD2</strain>
        <tissue evidence="9">Leaf</tissue>
    </source>
</reference>
<dbReference type="PANTHER" id="PTHR12992:SF24">
    <property type="entry name" value="PEROXISOMAL COENZYME A DIPHOSPHATASE NUDT7"/>
    <property type="match status" value="1"/>
</dbReference>
<sequence>MELELNLDLESTTTIVALTELIQRLRLYTPPSSALSDPENDDDDDGDAVPRPARAGYVRFRPRRAAVLICLFEGDRGELRVILTKRASTLSTHSGEVALPGGKAEEGDKDDADTATREAKEEIGLDPSLVTVVTVLEPFLSKHLLRVVPVVGVLSDRQAFKPVLNAAEVEAIFDAPLEMFLKDENRRFEERERMGEKFMIHYFEFETGVRKFTIWGLTARILIHAASVVYQRPPAFPEQRPKYRVLRPLNEN</sequence>
<evidence type="ECO:0000256" key="3">
    <source>
        <dbReference type="ARBA" id="ARBA00022723"/>
    </source>
</evidence>
<evidence type="ECO:0000313" key="11">
    <source>
        <dbReference type="Proteomes" id="UP000515123"/>
    </source>
</evidence>
<dbReference type="Proteomes" id="UP000092600">
    <property type="component" value="Unassembled WGS sequence"/>
</dbReference>
<dbReference type="GeneID" id="109717001"/>
<feature type="region of interest" description="Disordered" evidence="7">
    <location>
        <begin position="30"/>
        <end position="52"/>
    </location>
</feature>
<name>A0A199W7F2_ANACO</name>
<dbReference type="GO" id="GO:0008893">
    <property type="term" value="F:guanosine-3',5'-bis(diphosphate) 3'-diphosphatase activity"/>
    <property type="evidence" value="ECO:0007669"/>
    <property type="project" value="UniProtKB-ARBA"/>
</dbReference>
<feature type="domain" description="Nudix hydrolase" evidence="8">
    <location>
        <begin position="62"/>
        <end position="198"/>
    </location>
</feature>
<dbReference type="CDD" id="cd03426">
    <property type="entry name" value="NUDIX_CoAse_Nudt7"/>
    <property type="match status" value="1"/>
</dbReference>
<dbReference type="GO" id="GO:0006637">
    <property type="term" value="P:acyl-CoA metabolic process"/>
    <property type="evidence" value="ECO:0007669"/>
    <property type="project" value="UniProtKB-ARBA"/>
</dbReference>
<evidence type="ECO:0000256" key="2">
    <source>
        <dbReference type="ARBA" id="ARBA00001946"/>
    </source>
</evidence>
<keyword evidence="11" id="KW-1185">Reference proteome</keyword>
<protein>
    <submittedName>
        <fullName evidence="9 12">Nudix hydrolase 15, mitochondrial</fullName>
    </submittedName>
</protein>
<feature type="compositionally biased region" description="Acidic residues" evidence="7">
    <location>
        <begin position="38"/>
        <end position="47"/>
    </location>
</feature>
<dbReference type="InterPro" id="IPR045121">
    <property type="entry name" value="CoAse"/>
</dbReference>
<dbReference type="GO" id="GO:0015937">
    <property type="term" value="P:coenzyme A biosynthetic process"/>
    <property type="evidence" value="ECO:0007669"/>
    <property type="project" value="UniProtKB-ARBA"/>
</dbReference>
<dbReference type="FunFam" id="3.90.79.10:FF:000036">
    <property type="entry name" value="Nudix hydrolase 11"/>
    <property type="match status" value="1"/>
</dbReference>
<gene>
    <name evidence="12" type="primary">LOC109717001</name>
    <name evidence="9" type="ORF">ACMD2_04040</name>
</gene>
<reference evidence="12" key="2">
    <citation type="submission" date="2025-04" db="UniProtKB">
        <authorList>
            <consortium name="RefSeq"/>
        </authorList>
    </citation>
    <scope>IDENTIFICATION</scope>
    <source>
        <tissue evidence="12">Leaf</tissue>
    </source>
</reference>
<dbReference type="SUPFAM" id="SSF55811">
    <property type="entry name" value="Nudix"/>
    <property type="match status" value="1"/>
</dbReference>
<keyword evidence="4 9" id="KW-0378">Hydrolase</keyword>
<comment type="cofactor">
    <cofactor evidence="1">
        <name>Mn(2+)</name>
        <dbReference type="ChEBI" id="CHEBI:29035"/>
    </cofactor>
</comment>
<dbReference type="InterPro" id="IPR000086">
    <property type="entry name" value="NUDIX_hydrolase_dom"/>
</dbReference>
<evidence type="ECO:0000313" key="10">
    <source>
        <dbReference type="Proteomes" id="UP000092600"/>
    </source>
</evidence>
<evidence type="ECO:0000256" key="4">
    <source>
        <dbReference type="ARBA" id="ARBA00022801"/>
    </source>
</evidence>
<dbReference type="STRING" id="4615.A0A199W7F2"/>
<dbReference type="GO" id="GO:0005737">
    <property type="term" value="C:cytoplasm"/>
    <property type="evidence" value="ECO:0007669"/>
    <property type="project" value="UniProtKB-ARBA"/>
</dbReference>
<dbReference type="InterPro" id="IPR015797">
    <property type="entry name" value="NUDIX_hydrolase-like_dom_sf"/>
</dbReference>
<keyword evidence="6" id="KW-0464">Manganese</keyword>
<evidence type="ECO:0000256" key="1">
    <source>
        <dbReference type="ARBA" id="ARBA00001936"/>
    </source>
</evidence>